<dbReference type="EMBL" id="CP060634">
    <property type="protein sequence ID" value="QNM06735.1"/>
    <property type="molecule type" value="Genomic_DNA"/>
</dbReference>
<evidence type="ECO:0000256" key="1">
    <source>
        <dbReference type="SAM" id="MobiDB-lite"/>
    </source>
</evidence>
<dbReference type="PANTHER" id="PTHR30373:SF2">
    <property type="entry name" value="UPF0603 PROTEIN YGCG"/>
    <property type="match status" value="1"/>
</dbReference>
<dbReference type="AlphaFoldDB" id="A0A7G9G7F3"/>
<feature type="domain" description="TPM" evidence="3">
    <location>
        <begin position="33"/>
        <end position="153"/>
    </location>
</feature>
<feature type="transmembrane region" description="Helical" evidence="2">
    <location>
        <begin position="193"/>
        <end position="212"/>
    </location>
</feature>
<reference evidence="4 5" key="1">
    <citation type="submission" date="2020-08" db="EMBL/GenBank/DDBJ databases">
        <authorList>
            <person name="Liu C."/>
            <person name="Sun Q."/>
        </authorList>
    </citation>
    <scope>NUCLEOTIDE SEQUENCE [LARGE SCALE GENOMIC DNA]</scope>
    <source>
        <strain evidence="4 5">NSJ-38</strain>
    </source>
</reference>
<evidence type="ECO:0000313" key="4">
    <source>
        <dbReference type="EMBL" id="QNM06735.1"/>
    </source>
</evidence>
<accession>A0A7G9G7F3</accession>
<name>A0A7G9G7F3_9FIRM</name>
<evidence type="ECO:0000259" key="3">
    <source>
        <dbReference type="Pfam" id="PF04536"/>
    </source>
</evidence>
<dbReference type="PANTHER" id="PTHR30373">
    <property type="entry name" value="UPF0603 PROTEIN YGCG"/>
    <property type="match status" value="1"/>
</dbReference>
<feature type="compositionally biased region" description="Gly residues" evidence="1">
    <location>
        <begin position="274"/>
        <end position="283"/>
    </location>
</feature>
<dbReference type="RefSeq" id="WP_249304393.1">
    <property type="nucleotide sequence ID" value="NZ_CP060634.1"/>
</dbReference>
<feature type="region of interest" description="Disordered" evidence="1">
    <location>
        <begin position="247"/>
        <end position="283"/>
    </location>
</feature>
<proteinExistence type="predicted"/>
<dbReference type="Proteomes" id="UP000515823">
    <property type="component" value="Chromosome"/>
</dbReference>
<evidence type="ECO:0000313" key="5">
    <source>
        <dbReference type="Proteomes" id="UP000515823"/>
    </source>
</evidence>
<sequence length="283" mass="31331">MKRKRLFGKSMLCILLLLVFFSLCGFDSEEQKVYDGAGLLSDQEEAQLQELLVKKAQETEQDFVIVTTDDNEGKSARRYADDFYDTHKFGYEKENGSGVLLLLDMDGREVYISTAGTAIQNYTDAEIDSTLDALIPLMKDKDYMGVCRTFIEDAGRRLTGGDEAQNGYYDADSDRFVSTELTGWQKVFAPSRILLHLVVAFVLSGIIVMCIAHNRKTKMSVGSGTYLKDGQLGFRERSDHFTHTTVVTRHIPRSDDSHSSGGGYSSSHTSSGGHSHGGGGRSF</sequence>
<keyword evidence="5" id="KW-1185">Reference proteome</keyword>
<dbReference type="Gene3D" id="3.10.310.50">
    <property type="match status" value="1"/>
</dbReference>
<gene>
    <name evidence="4" type="ORF">H9Q78_06365</name>
</gene>
<dbReference type="InterPro" id="IPR007621">
    <property type="entry name" value="TPM_dom"/>
</dbReference>
<dbReference type="Pfam" id="PF04536">
    <property type="entry name" value="TPM_phosphatase"/>
    <property type="match status" value="1"/>
</dbReference>
<dbReference type="KEGG" id="qdo:H9Q78_06365"/>
<keyword evidence="2" id="KW-1133">Transmembrane helix</keyword>
<keyword evidence="2" id="KW-0472">Membrane</keyword>
<organism evidence="4 5">
    <name type="scientific">Qiania dongpingensis</name>
    <dbReference type="NCBI Taxonomy" id="2763669"/>
    <lineage>
        <taxon>Bacteria</taxon>
        <taxon>Bacillati</taxon>
        <taxon>Bacillota</taxon>
        <taxon>Clostridia</taxon>
        <taxon>Lachnospirales</taxon>
        <taxon>Lachnospiraceae</taxon>
        <taxon>Qiania</taxon>
    </lineage>
</organism>
<keyword evidence="2" id="KW-0812">Transmembrane</keyword>
<protein>
    <submittedName>
        <fullName evidence="4">TPM domain-containing protein</fullName>
    </submittedName>
</protein>
<evidence type="ECO:0000256" key="2">
    <source>
        <dbReference type="SAM" id="Phobius"/>
    </source>
</evidence>